<name>A0ABR2GV95_9EUKA</name>
<proteinExistence type="predicted"/>
<evidence type="ECO:0000313" key="1">
    <source>
        <dbReference type="EMBL" id="KAK8837588.1"/>
    </source>
</evidence>
<dbReference type="Proteomes" id="UP001470230">
    <property type="component" value="Unassembled WGS sequence"/>
</dbReference>
<organism evidence="1 2">
    <name type="scientific">Tritrichomonas musculus</name>
    <dbReference type="NCBI Taxonomy" id="1915356"/>
    <lineage>
        <taxon>Eukaryota</taxon>
        <taxon>Metamonada</taxon>
        <taxon>Parabasalia</taxon>
        <taxon>Tritrichomonadida</taxon>
        <taxon>Tritrichomonadidae</taxon>
        <taxon>Tritrichomonas</taxon>
    </lineage>
</organism>
<keyword evidence="2" id="KW-1185">Reference proteome</keyword>
<protein>
    <submittedName>
        <fullName evidence="1">Uncharacterized protein</fullName>
    </submittedName>
</protein>
<reference evidence="1 2" key="1">
    <citation type="submission" date="2024-04" db="EMBL/GenBank/DDBJ databases">
        <title>Tritrichomonas musculus Genome.</title>
        <authorList>
            <person name="Alves-Ferreira E."/>
            <person name="Grigg M."/>
            <person name="Lorenzi H."/>
            <person name="Galac M."/>
        </authorList>
    </citation>
    <scope>NUCLEOTIDE SEQUENCE [LARGE SCALE GENOMIC DNA]</scope>
    <source>
        <strain evidence="1 2">EAF2021</strain>
    </source>
</reference>
<gene>
    <name evidence="1" type="ORF">M9Y10_036119</name>
</gene>
<accession>A0ABR2GV95</accession>
<comment type="caution">
    <text evidence="1">The sequence shown here is derived from an EMBL/GenBank/DDBJ whole genome shotgun (WGS) entry which is preliminary data.</text>
</comment>
<sequence>MYSPKSIHDHLLNDMLDFIKLFYDGQFDQLQEYSDLDPDSYIEPKLKSITDWYEHYKAEDLEVIESYGISMKSLADLKEKFIILFNLSFLPSYKDWGKSFNLLSVIYYRFHLQAIKIASDDVKSSLNSYTGSFKEKLLINHENFQIRNFYNSIPVTLSELDKLIDNVSDDFAHLNMDRFVFISHFSILRTFLKEIENKDFTPDEINELGYNWCVLFLKGFFLSQIEIQLYENQYTYSEKPLKLTNEEYRTYGNISCRIEFSHSIMNRLEINEKKLKEIFNKTENLKYKEILNPFIQILIPYYKTLTSPEGYLKLTIDKSQEYEKMFKKLNNTPKTIQKAKCEYFSKKNTDDFLMFDGYIYGLYMDKIPFVIYNSPGEAYKKLFDICIKRFNYTCFECENGLIGQPKAPCDELLTLDEVPSNLNDLINQKYFMVSSFVQNIVHCSRADKHLLAYANTNSAALILSLLPWGIDRPSKEARSLESRMKENIKLLVKNSPMQSTSYDKLIKFIVKKVWNAKKPLDIESIKSKFNP</sequence>
<dbReference type="EMBL" id="JAPFFF010000058">
    <property type="protein sequence ID" value="KAK8837588.1"/>
    <property type="molecule type" value="Genomic_DNA"/>
</dbReference>
<evidence type="ECO:0000313" key="2">
    <source>
        <dbReference type="Proteomes" id="UP001470230"/>
    </source>
</evidence>